<dbReference type="Gene3D" id="3.20.20.140">
    <property type="entry name" value="Metal-dependent hydrolases"/>
    <property type="match status" value="1"/>
</dbReference>
<accession>A0A1F5UVP6</accession>
<dbReference type="SUPFAM" id="SSF51556">
    <property type="entry name" value="Metallo-dependent hydrolases"/>
    <property type="match status" value="1"/>
</dbReference>
<evidence type="ECO:0000259" key="1">
    <source>
        <dbReference type="Pfam" id="PF07969"/>
    </source>
</evidence>
<reference evidence="2 3" key="1">
    <citation type="journal article" date="2016" name="Nat. Commun.">
        <title>Thousands of microbial genomes shed light on interconnected biogeochemical processes in an aquifer system.</title>
        <authorList>
            <person name="Anantharaman K."/>
            <person name="Brown C.T."/>
            <person name="Hug L.A."/>
            <person name="Sharon I."/>
            <person name="Castelle C.J."/>
            <person name="Probst A.J."/>
            <person name="Thomas B.C."/>
            <person name="Singh A."/>
            <person name="Wilkins M.J."/>
            <person name="Karaoz U."/>
            <person name="Brodie E.L."/>
            <person name="Williams K.H."/>
            <person name="Hubbard S.S."/>
            <person name="Banfield J.F."/>
        </authorList>
    </citation>
    <scope>NUCLEOTIDE SEQUENCE [LARGE SCALE GENOMIC DNA]</scope>
    <source>
        <strain evidence="3">RBG_16_55_9</strain>
    </source>
</reference>
<organism evidence="2 3">
    <name type="scientific">Fraserbacteria sp. (strain RBG_16_55_9)</name>
    <dbReference type="NCBI Taxonomy" id="1817864"/>
    <lineage>
        <taxon>Bacteria</taxon>
        <taxon>Candidatus Fraseribacteriota</taxon>
    </lineage>
</organism>
<dbReference type="InterPro" id="IPR013108">
    <property type="entry name" value="Amidohydro_3"/>
</dbReference>
<dbReference type="CDD" id="cd01300">
    <property type="entry name" value="YtcJ_like"/>
    <property type="match status" value="1"/>
</dbReference>
<name>A0A1F5UVP6_FRAXR</name>
<dbReference type="Gene3D" id="2.30.40.10">
    <property type="entry name" value="Urease, subunit C, domain 1"/>
    <property type="match status" value="1"/>
</dbReference>
<feature type="domain" description="Amidohydrolase 3" evidence="1">
    <location>
        <begin position="51"/>
        <end position="508"/>
    </location>
</feature>
<dbReference type="GO" id="GO:0016810">
    <property type="term" value="F:hydrolase activity, acting on carbon-nitrogen (but not peptide) bonds"/>
    <property type="evidence" value="ECO:0007669"/>
    <property type="project" value="InterPro"/>
</dbReference>
<dbReference type="Gene3D" id="3.10.310.70">
    <property type="match status" value="1"/>
</dbReference>
<proteinExistence type="predicted"/>
<sequence>MTQMPADRILINGVALTISKGRAQALAIRDGRIEAVGRTADIRVLAGPQTEVIDLKGKALMPAFIDAHMHLVSQGLKETGYILDLSETRSLSEALERVREAVKERGEGVWVRGRGWDESIWPEKRYLTRADLDRIAPKNPVALSRVDGHMLIANSQALKLVSVTADSDEFDPQQGLLRERAVNGFLQQITPKLEEIEEAIRAGVRLAHSLGITAIHDVVRTEHIRAYQRLHRRGELHLRVRMNAPVEHLDSLIALGFSSDFGDEILKLGAIKIFTDGSIGARNAALFEPYIDSSTGLAATGKLNYVQSELNALVKVAHENGFQLMIHAIGDRAIGAAVDALKAASVGPRDRARIEHLELPTEEQLQKAKELGVIASMQPNFLQWSGSGGLYETRLGLERDARIDPHRAVLDMKVPLALGSDGMPFNPLYGIHLAVNALYEQQRLSVEEALHAYTLGAAYAGFQEDELGSLEPGKWADLIVLSEDPTSSPENIREIQVLETYLAGERVFHYEEASE</sequence>
<evidence type="ECO:0000313" key="2">
    <source>
        <dbReference type="EMBL" id="OGF55223.1"/>
    </source>
</evidence>
<dbReference type="PANTHER" id="PTHR22642:SF2">
    <property type="entry name" value="PROTEIN LONG AFTER FAR-RED 3"/>
    <property type="match status" value="1"/>
</dbReference>
<dbReference type="Proteomes" id="UP000179157">
    <property type="component" value="Unassembled WGS sequence"/>
</dbReference>
<dbReference type="EMBL" id="MFGX01000061">
    <property type="protein sequence ID" value="OGF55223.1"/>
    <property type="molecule type" value="Genomic_DNA"/>
</dbReference>
<dbReference type="SUPFAM" id="SSF51338">
    <property type="entry name" value="Composite domain of metallo-dependent hydrolases"/>
    <property type="match status" value="1"/>
</dbReference>
<dbReference type="Pfam" id="PF07969">
    <property type="entry name" value="Amidohydro_3"/>
    <property type="match status" value="1"/>
</dbReference>
<dbReference type="InterPro" id="IPR032466">
    <property type="entry name" value="Metal_Hydrolase"/>
</dbReference>
<dbReference type="PANTHER" id="PTHR22642">
    <property type="entry name" value="IMIDAZOLONEPROPIONASE"/>
    <property type="match status" value="1"/>
</dbReference>
<dbReference type="InterPro" id="IPR033932">
    <property type="entry name" value="YtcJ-like"/>
</dbReference>
<dbReference type="InterPro" id="IPR011059">
    <property type="entry name" value="Metal-dep_hydrolase_composite"/>
</dbReference>
<gene>
    <name evidence="2" type="ORF">A2Z21_03085</name>
</gene>
<dbReference type="AlphaFoldDB" id="A0A1F5UVP6"/>
<protein>
    <recommendedName>
        <fullName evidence="1">Amidohydrolase 3 domain-containing protein</fullName>
    </recommendedName>
</protein>
<dbReference type="STRING" id="1817864.A2Z21_03085"/>
<comment type="caution">
    <text evidence="2">The sequence shown here is derived from an EMBL/GenBank/DDBJ whole genome shotgun (WGS) entry which is preliminary data.</text>
</comment>
<evidence type="ECO:0000313" key="3">
    <source>
        <dbReference type="Proteomes" id="UP000179157"/>
    </source>
</evidence>